<evidence type="ECO:0000313" key="6">
    <source>
        <dbReference type="EMBL" id="MCC2256169.1"/>
    </source>
</evidence>
<keyword evidence="6" id="KW-0378">Hydrolase</keyword>
<dbReference type="PANTHER" id="PTHR43140">
    <property type="entry name" value="TYPE-1 RESTRICTION ENZYME ECOKI SPECIFICITY PROTEIN"/>
    <property type="match status" value="1"/>
</dbReference>
<dbReference type="Gene3D" id="3.90.220.20">
    <property type="entry name" value="DNA methylase specificity domains"/>
    <property type="match status" value="1"/>
</dbReference>
<keyword evidence="6" id="KW-0255">Endonuclease</keyword>
<evidence type="ECO:0000256" key="3">
    <source>
        <dbReference type="ARBA" id="ARBA00023125"/>
    </source>
</evidence>
<dbReference type="InterPro" id="IPR000055">
    <property type="entry name" value="Restrct_endonuc_typeI_TRD"/>
</dbReference>
<reference evidence="6 7" key="1">
    <citation type="submission" date="2021-10" db="EMBL/GenBank/DDBJ databases">
        <title>Anaerobic single-cell dispensing facilitates the cultivation of human gut bacteria.</title>
        <authorList>
            <person name="Afrizal A."/>
        </authorList>
    </citation>
    <scope>NUCLEOTIDE SEQUENCE [LARGE SCALE GENOMIC DNA]</scope>
    <source>
        <strain evidence="6 7">CLA-AA-H200</strain>
    </source>
</reference>
<dbReference type="InterPro" id="IPR044946">
    <property type="entry name" value="Restrct_endonuc_typeI_TRD_sf"/>
</dbReference>
<evidence type="ECO:0000256" key="1">
    <source>
        <dbReference type="ARBA" id="ARBA00010923"/>
    </source>
</evidence>
<dbReference type="EMBL" id="JAJEQX010000053">
    <property type="protein sequence ID" value="MCC2256169.1"/>
    <property type="molecule type" value="Genomic_DNA"/>
</dbReference>
<dbReference type="Pfam" id="PF01420">
    <property type="entry name" value="Methylase_S"/>
    <property type="match status" value="1"/>
</dbReference>
<dbReference type="CDD" id="cd17291">
    <property type="entry name" value="RMtype1_S_MgeORF438P-TRD-CR_like"/>
    <property type="match status" value="1"/>
</dbReference>
<organism evidence="6 7">
    <name type="scientific">Ruminococcus turbiniformis</name>
    <dbReference type="NCBI Taxonomy" id="2881258"/>
    <lineage>
        <taxon>Bacteria</taxon>
        <taxon>Bacillati</taxon>
        <taxon>Bacillota</taxon>
        <taxon>Clostridia</taxon>
        <taxon>Eubacteriales</taxon>
        <taxon>Oscillospiraceae</taxon>
        <taxon>Ruminococcus</taxon>
    </lineage>
</organism>
<evidence type="ECO:0000256" key="2">
    <source>
        <dbReference type="ARBA" id="ARBA00022747"/>
    </source>
</evidence>
<dbReference type="GO" id="GO:0004519">
    <property type="term" value="F:endonuclease activity"/>
    <property type="evidence" value="ECO:0007669"/>
    <property type="project" value="UniProtKB-KW"/>
</dbReference>
<keyword evidence="6" id="KW-0540">Nuclease</keyword>
<keyword evidence="2" id="KW-0680">Restriction system</keyword>
<dbReference type="InterPro" id="IPR051212">
    <property type="entry name" value="Type-I_RE_S_subunit"/>
</dbReference>
<protein>
    <submittedName>
        <fullName evidence="6">Restriction endonuclease subunit S</fullName>
    </submittedName>
</protein>
<dbReference type="RefSeq" id="WP_087416507.1">
    <property type="nucleotide sequence ID" value="NZ_JAJEQX010000053.1"/>
</dbReference>
<dbReference type="SUPFAM" id="SSF116734">
    <property type="entry name" value="DNA methylase specificity domain"/>
    <property type="match status" value="1"/>
</dbReference>
<comment type="subunit">
    <text evidence="4">The methyltransferase is composed of M and S polypeptides.</text>
</comment>
<accession>A0ABS8G5F5</accession>
<comment type="caution">
    <text evidence="6">The sequence shown here is derived from an EMBL/GenBank/DDBJ whole genome shotgun (WGS) entry which is preliminary data.</text>
</comment>
<feature type="domain" description="Type I restriction modification DNA specificity" evidence="5">
    <location>
        <begin position="6"/>
        <end position="161"/>
    </location>
</feature>
<gene>
    <name evidence="6" type="ORF">LKD70_17445</name>
</gene>
<keyword evidence="7" id="KW-1185">Reference proteome</keyword>
<evidence type="ECO:0000259" key="5">
    <source>
        <dbReference type="Pfam" id="PF01420"/>
    </source>
</evidence>
<evidence type="ECO:0000313" key="7">
    <source>
        <dbReference type="Proteomes" id="UP001198151"/>
    </source>
</evidence>
<proteinExistence type="inferred from homology"/>
<dbReference type="Proteomes" id="UP001198151">
    <property type="component" value="Unassembled WGS sequence"/>
</dbReference>
<name>A0ABS8G5F5_9FIRM</name>
<comment type="similarity">
    <text evidence="1">Belongs to the type-I restriction system S methylase family.</text>
</comment>
<evidence type="ECO:0000256" key="4">
    <source>
        <dbReference type="ARBA" id="ARBA00038652"/>
    </source>
</evidence>
<keyword evidence="3" id="KW-0238">DNA-binding</keyword>
<sequence>MFGYAVLPLRKVANVFRGEYITKKSTTKGDIPVILGGQEPAYYINKYNHDGEIVVIARSGVSAGFVSYWNRKIYVTDGFGYEGRNELVTTKYLYYVLKNMEPALNAMKRGAGVPHVSGETLSNVLLLIPALQEQNKIVNILDRFDTLCNDLSEGLPAEIEARRKQYEYYRDKLLSFEELQKK</sequence>
<dbReference type="PANTHER" id="PTHR43140:SF1">
    <property type="entry name" value="TYPE I RESTRICTION ENZYME ECOKI SPECIFICITY SUBUNIT"/>
    <property type="match status" value="1"/>
</dbReference>